<dbReference type="RefSeq" id="WP_005008522.1">
    <property type="nucleotide sequence ID" value="NZ_HG422173.1"/>
</dbReference>
<proteinExistence type="predicted"/>
<name>M1YYE1_NITG3</name>
<gene>
    <name evidence="2" type="ORF">NITGR_360031</name>
</gene>
<evidence type="ECO:0000313" key="3">
    <source>
        <dbReference type="Proteomes" id="UP000011704"/>
    </source>
</evidence>
<dbReference type="EMBL" id="CAQJ01000040">
    <property type="protein sequence ID" value="CCQ90693.1"/>
    <property type="molecule type" value="Genomic_DNA"/>
</dbReference>
<organism evidence="2 3">
    <name type="scientific">Nitrospina gracilis (strain 3/211)</name>
    <dbReference type="NCBI Taxonomy" id="1266370"/>
    <lineage>
        <taxon>Bacteria</taxon>
        <taxon>Pseudomonadati</taxon>
        <taxon>Nitrospinota/Tectimicrobiota group</taxon>
        <taxon>Nitrospinota</taxon>
        <taxon>Nitrospinia</taxon>
        <taxon>Nitrospinales</taxon>
        <taxon>Nitrospinaceae</taxon>
        <taxon>Nitrospina</taxon>
    </lineage>
</organism>
<sequence>MTSPLSQKIQHWVNSGQDLDCLAVYDTINFLDQYLYFSYEPTRGPSPEFNLRLENWLNNFVEDEDQKFAFKLIPNIFFIGRDEMETLYRSSYNGPIARWLIDQIGLNFSSRNPEKQLKHAVRNTYFFPVTDSLRINSFFHLNNIPGGQDFRPDLRSLMRFGDSNKIKKEFQGISRLILLEDFVGSGEQSFKDINDLASLLPNTQILFVPLIICPKGLENMNFSIAAHSNLSIAPTLEINKDNLISTDNSQNSLYFLEVKKLIMKYYKRMTGGCLPGPKPYHYLGYQKTGSLLILFTNSPDNSLPIIHWTSDSWESLFPRHSRI</sequence>
<dbReference type="OrthoDB" id="2084254at2"/>
<dbReference type="Pfam" id="PF24390">
    <property type="entry name" value="PRTase-CE"/>
    <property type="match status" value="1"/>
</dbReference>
<dbReference type="AlphaFoldDB" id="M1YYE1"/>
<evidence type="ECO:0000259" key="1">
    <source>
        <dbReference type="Pfam" id="PF24390"/>
    </source>
</evidence>
<dbReference type="InterPro" id="IPR056920">
    <property type="entry name" value="PRTase-CE"/>
</dbReference>
<dbReference type="STRING" id="1266370.NITGR_360031"/>
<keyword evidence="3" id="KW-1185">Reference proteome</keyword>
<comment type="caution">
    <text evidence="2">The sequence shown here is derived from an EMBL/GenBank/DDBJ whole genome shotgun (WGS) entry which is preliminary data.</text>
</comment>
<dbReference type="Proteomes" id="UP000011704">
    <property type="component" value="Unassembled WGS sequence"/>
</dbReference>
<dbReference type="HOGENOM" id="CLU_874004_0_0_0"/>
<feature type="domain" description="PRTase-CE" evidence="1">
    <location>
        <begin position="54"/>
        <end position="319"/>
    </location>
</feature>
<reference evidence="2 3" key="1">
    <citation type="journal article" date="2013" name="Front. Microbiol.">
        <title>The genome of Nitrospina gracilis illuminates the metabolism and evolution of the major marine nitrite oxidizer.</title>
        <authorList>
            <person name="Luecker S."/>
            <person name="Nowka B."/>
            <person name="Rattei T."/>
            <person name="Spieck E."/>
            <person name="and Daims H."/>
        </authorList>
    </citation>
    <scope>NUCLEOTIDE SEQUENCE [LARGE SCALE GENOMIC DNA]</scope>
    <source>
        <strain evidence="2 3">3/211</strain>
    </source>
</reference>
<accession>M1YYE1</accession>
<protein>
    <recommendedName>
        <fullName evidence="1">PRTase-CE domain-containing protein</fullName>
    </recommendedName>
</protein>
<evidence type="ECO:0000313" key="2">
    <source>
        <dbReference type="EMBL" id="CCQ90693.1"/>
    </source>
</evidence>
<dbReference type="InParanoid" id="M1YYE1"/>